<protein>
    <submittedName>
        <fullName evidence="1">Uncharacterized protein</fullName>
    </submittedName>
</protein>
<feature type="non-terminal residue" evidence="1">
    <location>
        <position position="272"/>
    </location>
</feature>
<organism evidence="1 2">
    <name type="scientific">Dryococelus australis</name>
    <dbReference type="NCBI Taxonomy" id="614101"/>
    <lineage>
        <taxon>Eukaryota</taxon>
        <taxon>Metazoa</taxon>
        <taxon>Ecdysozoa</taxon>
        <taxon>Arthropoda</taxon>
        <taxon>Hexapoda</taxon>
        <taxon>Insecta</taxon>
        <taxon>Pterygota</taxon>
        <taxon>Neoptera</taxon>
        <taxon>Polyneoptera</taxon>
        <taxon>Phasmatodea</taxon>
        <taxon>Verophasmatodea</taxon>
        <taxon>Anareolatae</taxon>
        <taxon>Phasmatidae</taxon>
        <taxon>Eurycanthinae</taxon>
        <taxon>Dryococelus</taxon>
    </lineage>
</organism>
<comment type="caution">
    <text evidence="1">The sequence shown here is derived from an EMBL/GenBank/DDBJ whole genome shotgun (WGS) entry which is preliminary data.</text>
</comment>
<proteinExistence type="predicted"/>
<evidence type="ECO:0000313" key="1">
    <source>
        <dbReference type="EMBL" id="KAJ8887429.1"/>
    </source>
</evidence>
<dbReference type="EMBL" id="JARBHB010000004">
    <property type="protein sequence ID" value="KAJ8887429.1"/>
    <property type="molecule type" value="Genomic_DNA"/>
</dbReference>
<dbReference type="Proteomes" id="UP001159363">
    <property type="component" value="Chromosome X"/>
</dbReference>
<gene>
    <name evidence="1" type="ORF">PR048_013644</name>
</gene>
<accession>A0ABQ9HSR8</accession>
<sequence>MLRDARSVRLQETRFAQATIVIILGYCVAENRSPSHYNLFVRNEEAELYLDIWLADFPAASPHQLTGKDLALTERKGSGREKKIRGCRLAFYCLRAGPAILRRVFQQNIAASMSRRRNGTLAREVLPVLFNMVAKMALSRRYIVSDRDISCMRNVYCECFNPRRMLTGFGEPGSIPCGVAPRFLHLESCRAMRLVASFSWRSPVSPALAVRRCFILTSLHPYLLIRLSQVGIVLNDAVGRRVFSAISRFPRPFIPAVLHTHLNHPHQLSRHR</sequence>
<evidence type="ECO:0000313" key="2">
    <source>
        <dbReference type="Proteomes" id="UP001159363"/>
    </source>
</evidence>
<keyword evidence="2" id="KW-1185">Reference proteome</keyword>
<name>A0ABQ9HSR8_9NEOP</name>
<reference evidence="1 2" key="1">
    <citation type="submission" date="2023-02" db="EMBL/GenBank/DDBJ databases">
        <title>LHISI_Scaffold_Assembly.</title>
        <authorList>
            <person name="Stuart O.P."/>
            <person name="Cleave R."/>
            <person name="Magrath M.J.L."/>
            <person name="Mikheyev A.S."/>
        </authorList>
    </citation>
    <scope>NUCLEOTIDE SEQUENCE [LARGE SCALE GENOMIC DNA]</scope>
    <source>
        <strain evidence="1">Daus_M_001</strain>
        <tissue evidence="1">Leg muscle</tissue>
    </source>
</reference>